<proteinExistence type="predicted"/>
<dbReference type="GO" id="GO:0022857">
    <property type="term" value="F:transmembrane transporter activity"/>
    <property type="evidence" value="ECO:0007669"/>
    <property type="project" value="InterPro"/>
</dbReference>
<dbReference type="InterPro" id="IPR036259">
    <property type="entry name" value="MFS_trans_sf"/>
</dbReference>
<organism evidence="6 7">
    <name type="scientific">Bosea psychrotolerans</name>
    <dbReference type="NCBI Taxonomy" id="1871628"/>
    <lineage>
        <taxon>Bacteria</taxon>
        <taxon>Pseudomonadati</taxon>
        <taxon>Pseudomonadota</taxon>
        <taxon>Alphaproteobacteria</taxon>
        <taxon>Hyphomicrobiales</taxon>
        <taxon>Boseaceae</taxon>
        <taxon>Bosea</taxon>
    </lineage>
</organism>
<accession>A0A2S4MKX1</accession>
<dbReference type="PANTHER" id="PTHR23546">
    <property type="entry name" value="TRANSPORT PROTEIN"/>
    <property type="match status" value="1"/>
</dbReference>
<feature type="transmembrane region" description="Helical" evidence="4">
    <location>
        <begin position="205"/>
        <end position="225"/>
    </location>
</feature>
<dbReference type="Proteomes" id="UP000236919">
    <property type="component" value="Unassembled WGS sequence"/>
</dbReference>
<dbReference type="PROSITE" id="PS50850">
    <property type="entry name" value="MFS"/>
    <property type="match status" value="1"/>
</dbReference>
<evidence type="ECO:0000256" key="2">
    <source>
        <dbReference type="ARBA" id="ARBA00022989"/>
    </source>
</evidence>
<feature type="transmembrane region" description="Helical" evidence="4">
    <location>
        <begin position="334"/>
        <end position="356"/>
    </location>
</feature>
<dbReference type="AlphaFoldDB" id="A0A2S4MKX1"/>
<dbReference type="OrthoDB" id="8067008at2"/>
<dbReference type="InterPro" id="IPR011701">
    <property type="entry name" value="MFS"/>
</dbReference>
<keyword evidence="7" id="KW-1185">Reference proteome</keyword>
<feature type="domain" description="Major facilitator superfamily (MFS) profile" evidence="5">
    <location>
        <begin position="205"/>
        <end position="391"/>
    </location>
</feature>
<dbReference type="EMBL" id="PQFZ01000002">
    <property type="protein sequence ID" value="POR55249.1"/>
    <property type="molecule type" value="Genomic_DNA"/>
</dbReference>
<feature type="transmembrane region" description="Helical" evidence="4">
    <location>
        <begin position="276"/>
        <end position="293"/>
    </location>
</feature>
<evidence type="ECO:0000256" key="1">
    <source>
        <dbReference type="ARBA" id="ARBA00022692"/>
    </source>
</evidence>
<evidence type="ECO:0000259" key="5">
    <source>
        <dbReference type="PROSITE" id="PS50850"/>
    </source>
</evidence>
<evidence type="ECO:0000256" key="3">
    <source>
        <dbReference type="ARBA" id="ARBA00023136"/>
    </source>
</evidence>
<feature type="transmembrane region" description="Helical" evidence="4">
    <location>
        <begin position="362"/>
        <end position="381"/>
    </location>
</feature>
<keyword evidence="3 4" id="KW-0472">Membrane</keyword>
<dbReference type="Gene3D" id="1.20.1250.20">
    <property type="entry name" value="MFS general substrate transporter like domains"/>
    <property type="match status" value="1"/>
</dbReference>
<feature type="transmembrane region" description="Helical" evidence="4">
    <location>
        <begin position="299"/>
        <end position="322"/>
    </location>
</feature>
<dbReference type="InterPro" id="IPR020846">
    <property type="entry name" value="MFS_dom"/>
</dbReference>
<evidence type="ECO:0000313" key="7">
    <source>
        <dbReference type="Proteomes" id="UP000236919"/>
    </source>
</evidence>
<gene>
    <name evidence="6" type="ORF">CYD53_102134</name>
</gene>
<evidence type="ECO:0000313" key="6">
    <source>
        <dbReference type="EMBL" id="POR55249.1"/>
    </source>
</evidence>
<comment type="caution">
    <text evidence="6">The sequence shown here is derived from an EMBL/GenBank/DDBJ whole genome shotgun (WGS) entry which is preliminary data.</text>
</comment>
<dbReference type="Pfam" id="PF07690">
    <property type="entry name" value="MFS_1"/>
    <property type="match status" value="1"/>
</dbReference>
<feature type="transmembrane region" description="Helical" evidence="4">
    <location>
        <begin position="12"/>
        <end position="34"/>
    </location>
</feature>
<dbReference type="SUPFAM" id="SSF103473">
    <property type="entry name" value="MFS general substrate transporter"/>
    <property type="match status" value="1"/>
</dbReference>
<feature type="transmembrane region" description="Helical" evidence="4">
    <location>
        <begin position="162"/>
        <end position="184"/>
    </location>
</feature>
<dbReference type="PANTHER" id="PTHR23546:SF1">
    <property type="entry name" value="MEMBRANE PROTEIN"/>
    <property type="match status" value="1"/>
</dbReference>
<keyword evidence="2 4" id="KW-1133">Transmembrane helix</keyword>
<feature type="transmembrane region" description="Helical" evidence="4">
    <location>
        <begin position="245"/>
        <end position="264"/>
    </location>
</feature>
<protein>
    <submittedName>
        <fullName evidence="6">Putative MFS family arabinose efflux permease</fullName>
    </submittedName>
</protein>
<keyword evidence="1 4" id="KW-0812">Transmembrane</keyword>
<feature type="transmembrane region" description="Helical" evidence="4">
    <location>
        <begin position="73"/>
        <end position="101"/>
    </location>
</feature>
<name>A0A2S4MKX1_9HYPH</name>
<sequence length="391" mass="39864">MATKDVTRLSLMAATVGFGQSALLALVPIISGATGLDAPAIGAIGFLGALAFLAAAPAWGYREGGLRSRFRLLAWLMVGAQFVFLGVLSAGSMSAMLAFALLAGSRIVYSAAAAGVMPQAQAAIVRMSSPEKRHAALARLSAGLSVGRVLGPLVTLPGAAGLLPALAVMTVMPLALLASPDIVPAERQVAQQVERARRRWDVARAVLPLLGVGFALTLGLGQIQITLGLFLQARFGLDAHAAARWSGVTFMLVAVAMIVVQLALVPRLRGGLLRSLRIGLVVFSLGSAAAGFAPSVLVVMLGAMIAGGGIALATPSYTAWLVGRIAQREQAAAAGWLASVHVLGQGGGALSGGLAFALSPLAPFLICAGLGAAIALALPYIEPPRDHREAR</sequence>
<evidence type="ECO:0000256" key="4">
    <source>
        <dbReference type="SAM" id="Phobius"/>
    </source>
</evidence>
<feature type="transmembrane region" description="Helical" evidence="4">
    <location>
        <begin position="40"/>
        <end position="61"/>
    </location>
</feature>
<dbReference type="RefSeq" id="WP_103716801.1">
    <property type="nucleotide sequence ID" value="NZ_PQFZ01000002.1"/>
</dbReference>
<reference evidence="6 7" key="1">
    <citation type="submission" date="2018-01" db="EMBL/GenBank/DDBJ databases">
        <title>Genomic Encyclopedia of Type Strains, Phase III (KMG-III): the genomes of soil and plant-associated and newly described type strains.</title>
        <authorList>
            <person name="Whitman W."/>
        </authorList>
    </citation>
    <scope>NUCLEOTIDE SEQUENCE [LARGE SCALE GENOMIC DNA]</scope>
    <source>
        <strain evidence="6 7">1131</strain>
    </source>
</reference>